<dbReference type="RefSeq" id="XP_044720847.1">
    <property type="nucleotide sequence ID" value="XM_044864315.1"/>
</dbReference>
<feature type="domain" description="Acyltransferase 3" evidence="2">
    <location>
        <begin position="20"/>
        <end position="295"/>
    </location>
</feature>
<evidence type="ECO:0000313" key="4">
    <source>
        <dbReference type="Proteomes" id="UP000824596"/>
    </source>
</evidence>
<keyword evidence="1" id="KW-0812">Transmembrane</keyword>
<feature type="transmembrane region" description="Helical" evidence="1">
    <location>
        <begin position="148"/>
        <end position="169"/>
    </location>
</feature>
<keyword evidence="4" id="KW-1185">Reference proteome</keyword>
<organism evidence="3 4">
    <name type="scientific">Hirsutella rhossiliensis</name>
    <dbReference type="NCBI Taxonomy" id="111463"/>
    <lineage>
        <taxon>Eukaryota</taxon>
        <taxon>Fungi</taxon>
        <taxon>Dikarya</taxon>
        <taxon>Ascomycota</taxon>
        <taxon>Pezizomycotina</taxon>
        <taxon>Sordariomycetes</taxon>
        <taxon>Hypocreomycetidae</taxon>
        <taxon>Hypocreales</taxon>
        <taxon>Ophiocordycipitaceae</taxon>
        <taxon>Hirsutella</taxon>
    </lineage>
</organism>
<dbReference type="InterPro" id="IPR050879">
    <property type="entry name" value="Acyltransferase_3"/>
</dbReference>
<evidence type="ECO:0000259" key="2">
    <source>
        <dbReference type="Pfam" id="PF01757"/>
    </source>
</evidence>
<feature type="transmembrane region" description="Helical" evidence="1">
    <location>
        <begin position="274"/>
        <end position="295"/>
    </location>
</feature>
<gene>
    <name evidence="3" type="ORF">HRG_05844</name>
</gene>
<dbReference type="AlphaFoldDB" id="A0A9P8SIM3"/>
<dbReference type="PANTHER" id="PTHR23028">
    <property type="entry name" value="ACETYLTRANSFERASE"/>
    <property type="match status" value="1"/>
</dbReference>
<dbReference type="GO" id="GO:0016747">
    <property type="term" value="F:acyltransferase activity, transferring groups other than amino-acyl groups"/>
    <property type="evidence" value="ECO:0007669"/>
    <property type="project" value="InterPro"/>
</dbReference>
<comment type="caution">
    <text evidence="3">The sequence shown here is derived from an EMBL/GenBank/DDBJ whole genome shotgun (WGS) entry which is preliminary data.</text>
</comment>
<keyword evidence="3" id="KW-0808">Transferase</keyword>
<dbReference type="OrthoDB" id="5819582at2759"/>
<sequence>MILGYLGFIGPTFPTLREQLWDWYNALWTLTLSWKWDITQLMPYNPHLWTIPIEFANSLLLFVTILGLSRLRTHLRLASVLGIMIYSLKSGHWAPCEFLGGMGIAEIGMIQDDARLKGSMDIYQEGDDLEEKALPPRSRAVLGSAKRLAVFVFFVGNLVFGLFIAGWPGSQDDKTPGISTLWANTMEPFWTWGGDWLIFPWYALGAMQIVLALQQIKVLQDLFVTPPAQYLADISYALYLMHGPMLSLLEHRWLPYAWALVGGSEQAGMCGRTIAWACGIVLLGIPTIWVSDLFWRFVDVKTVQFTRWLEALCIVE</sequence>
<dbReference type="InterPro" id="IPR002656">
    <property type="entry name" value="Acyl_transf_3_dom"/>
</dbReference>
<accession>A0A9P8SIM3</accession>
<dbReference type="Proteomes" id="UP000824596">
    <property type="component" value="Unassembled WGS sequence"/>
</dbReference>
<keyword evidence="1" id="KW-0472">Membrane</keyword>
<reference evidence="3" key="1">
    <citation type="submission" date="2021-09" db="EMBL/GenBank/DDBJ databases">
        <title>A high-quality genome of the endoparasitic fungus Hirsutella rhossiliensis with a comparison of Hirsutella genomes reveals transposable elements contributing to genome size variation.</title>
        <authorList>
            <person name="Lin R."/>
            <person name="Jiao Y."/>
            <person name="Sun X."/>
            <person name="Ling J."/>
            <person name="Xie B."/>
            <person name="Cheng X."/>
        </authorList>
    </citation>
    <scope>NUCLEOTIDE SEQUENCE</scope>
    <source>
        <strain evidence="3">HR02</strain>
    </source>
</reference>
<evidence type="ECO:0000256" key="1">
    <source>
        <dbReference type="SAM" id="Phobius"/>
    </source>
</evidence>
<keyword evidence="1" id="KW-1133">Transmembrane helix</keyword>
<name>A0A9P8SIM3_9HYPO</name>
<dbReference type="EMBL" id="JAIZPD010000005">
    <property type="protein sequence ID" value="KAH0963334.1"/>
    <property type="molecule type" value="Genomic_DNA"/>
</dbReference>
<proteinExistence type="predicted"/>
<evidence type="ECO:0000313" key="3">
    <source>
        <dbReference type="EMBL" id="KAH0963334.1"/>
    </source>
</evidence>
<dbReference type="Pfam" id="PF01757">
    <property type="entry name" value="Acyl_transf_3"/>
    <property type="match status" value="1"/>
</dbReference>
<protein>
    <submittedName>
        <fullName evidence="3">Acyltransferase family domain-containing protein</fullName>
    </submittedName>
</protein>
<feature type="transmembrane region" description="Helical" evidence="1">
    <location>
        <begin position="189"/>
        <end position="213"/>
    </location>
</feature>
<dbReference type="PANTHER" id="PTHR23028:SF134">
    <property type="entry name" value="PUTATIVE (AFU_ORTHOLOGUE AFUA_4G08520)-RELATED"/>
    <property type="match status" value="1"/>
</dbReference>
<keyword evidence="3" id="KW-0012">Acyltransferase</keyword>
<dbReference type="GeneID" id="68354973"/>
<feature type="transmembrane region" description="Helical" evidence="1">
    <location>
        <begin position="49"/>
        <end position="68"/>
    </location>
</feature>